<evidence type="ECO:0000256" key="9">
    <source>
        <dbReference type="ARBA" id="ARBA00023273"/>
    </source>
</evidence>
<feature type="domain" description="EF-hand" evidence="11">
    <location>
        <begin position="253"/>
        <end position="288"/>
    </location>
</feature>
<keyword evidence="8" id="KW-0206">Cytoskeleton</keyword>
<name>A0A3Q4BPI6_MOLML</name>
<evidence type="ECO:0000256" key="4">
    <source>
        <dbReference type="ARBA" id="ARBA00022737"/>
    </source>
</evidence>
<dbReference type="PROSITE" id="PS50222">
    <property type="entry name" value="EF_HAND_2"/>
    <property type="match status" value="2"/>
</dbReference>
<dbReference type="Gene3D" id="1.10.238.10">
    <property type="entry name" value="EF-hand"/>
    <property type="match status" value="1"/>
</dbReference>
<dbReference type="PANTHER" id="PTHR12086:SF12">
    <property type="entry name" value="EF-HAND DOMAIN-CONTAINING FAMILY MEMBER B"/>
    <property type="match status" value="1"/>
</dbReference>
<evidence type="ECO:0000313" key="13">
    <source>
        <dbReference type="Proteomes" id="UP000261620"/>
    </source>
</evidence>
<sequence>MCLQEVPPTPPVIRKFRSSSQPQPGATRVHQGKAGDPDAASTLVHGISTKSSLSGGSLINPPQKTLFQQKLQELSESVYASSRRAPLGRSSDPCVRLPTLWNDKTAYGVKTGEGLNVRELISPKTSEEVEREAQEGHEASIRSHNAYFVGEQIDKKYCWNQYSKDSRFGILTPHFNDGRNIGNTLCWLGETKRRRNTINIPPEHTFGISLPSDKFGVGDIIHCTEPGQSVRGRDLQHSLVNAVRHHLKKVNFQQFPSLLQAFRHYDKKRKGMIDKEDLAEVCHQFQLGVSGPVLDDLMDYCDTDKDGLINFLEFANFLNWKDKMPINSREQHILMTGAQAPACQPFIKPEDLEPVEPGSSLKTVRTLRRPRTVRDHFTTSSSIIGLSDGSFTSGRRAYGIPSVRSDLPAPRIKRVSDTINYGDTSTAWDLLLPSVHALRGVSEKEFFCPRTKEEIEEIFRNVGVNISEETFDEAWRLASLKHPTAEVCVEVFRKALKEIKAM</sequence>
<dbReference type="SUPFAM" id="SSF47473">
    <property type="entry name" value="EF-hand"/>
    <property type="match status" value="1"/>
</dbReference>
<keyword evidence="7" id="KW-0969">Cilium</keyword>
<feature type="region of interest" description="Disordered" evidence="10">
    <location>
        <begin position="1"/>
        <end position="40"/>
    </location>
</feature>
<dbReference type="PROSITE" id="PS00018">
    <property type="entry name" value="EF_HAND_1"/>
    <property type="match status" value="1"/>
</dbReference>
<dbReference type="PANTHER" id="PTHR12086">
    <property type="entry name" value="EF-HAND DOMAIN C-TERMINAL CONTAINING PROTEIN"/>
    <property type="match status" value="1"/>
</dbReference>
<dbReference type="InterPro" id="IPR018247">
    <property type="entry name" value="EF_Hand_1_Ca_BS"/>
</dbReference>
<dbReference type="InterPro" id="IPR002048">
    <property type="entry name" value="EF_hand_dom"/>
</dbReference>
<dbReference type="Ensembl" id="ENSMMOT00000023108.1">
    <property type="protein sequence ID" value="ENSMMOP00000022732.1"/>
    <property type="gene ID" value="ENSMMOG00000017291.1"/>
</dbReference>
<protein>
    <recommendedName>
        <fullName evidence="11">EF-hand domain-containing protein</fullName>
    </recommendedName>
</protein>
<evidence type="ECO:0000256" key="10">
    <source>
        <dbReference type="SAM" id="MobiDB-lite"/>
    </source>
</evidence>
<accession>A0A3Q4BPI6</accession>
<evidence type="ECO:0000256" key="2">
    <source>
        <dbReference type="ARBA" id="ARBA00022490"/>
    </source>
</evidence>
<keyword evidence="4" id="KW-0677">Repeat</keyword>
<proteinExistence type="predicted"/>
<dbReference type="InterPro" id="IPR040193">
    <property type="entry name" value="EFHC1/EFHC2/EFHB"/>
</dbReference>
<evidence type="ECO:0000256" key="5">
    <source>
        <dbReference type="ARBA" id="ARBA00022837"/>
    </source>
</evidence>
<dbReference type="STRING" id="94237.ENSMMOP00000022732"/>
<dbReference type="Pfam" id="PF25325">
    <property type="entry name" value="EF-hand_EFHB_C"/>
    <property type="match status" value="1"/>
</dbReference>
<dbReference type="Proteomes" id="UP000261620">
    <property type="component" value="Unplaced"/>
</dbReference>
<evidence type="ECO:0000256" key="6">
    <source>
        <dbReference type="ARBA" id="ARBA00022846"/>
    </source>
</evidence>
<keyword evidence="9" id="KW-0966">Cell projection</keyword>
<dbReference type="GO" id="GO:0005509">
    <property type="term" value="F:calcium ion binding"/>
    <property type="evidence" value="ECO:0007669"/>
    <property type="project" value="InterPro"/>
</dbReference>
<keyword evidence="5" id="KW-0106">Calcium</keyword>
<evidence type="ECO:0000259" key="11">
    <source>
        <dbReference type="PROSITE" id="PS50222"/>
    </source>
</evidence>
<dbReference type="OMA" id="DKVVREY"/>
<organism evidence="12 13">
    <name type="scientific">Mola mola</name>
    <name type="common">Ocean sunfish</name>
    <name type="synonym">Tetraodon mola</name>
    <dbReference type="NCBI Taxonomy" id="94237"/>
    <lineage>
        <taxon>Eukaryota</taxon>
        <taxon>Metazoa</taxon>
        <taxon>Chordata</taxon>
        <taxon>Craniata</taxon>
        <taxon>Vertebrata</taxon>
        <taxon>Euteleostomi</taxon>
        <taxon>Actinopterygii</taxon>
        <taxon>Neopterygii</taxon>
        <taxon>Teleostei</taxon>
        <taxon>Neoteleostei</taxon>
        <taxon>Acanthomorphata</taxon>
        <taxon>Eupercaria</taxon>
        <taxon>Tetraodontiformes</taxon>
        <taxon>Molidae</taxon>
        <taxon>Mola</taxon>
    </lineage>
</organism>
<dbReference type="InterPro" id="IPR057428">
    <property type="entry name" value="EFHB_EF-hand_C"/>
</dbReference>
<dbReference type="AlphaFoldDB" id="A0A3Q4BPI6"/>
<evidence type="ECO:0000313" key="12">
    <source>
        <dbReference type="Ensembl" id="ENSMMOP00000022732.1"/>
    </source>
</evidence>
<evidence type="ECO:0000256" key="3">
    <source>
        <dbReference type="ARBA" id="ARBA00022723"/>
    </source>
</evidence>
<dbReference type="InterPro" id="IPR011992">
    <property type="entry name" value="EF-hand-dom_pair"/>
</dbReference>
<evidence type="ECO:0000256" key="1">
    <source>
        <dbReference type="ARBA" id="ARBA00004611"/>
    </source>
</evidence>
<evidence type="ECO:0000256" key="7">
    <source>
        <dbReference type="ARBA" id="ARBA00023069"/>
    </source>
</evidence>
<keyword evidence="3" id="KW-0479">Metal-binding</keyword>
<keyword evidence="2" id="KW-0963">Cytoplasm</keyword>
<feature type="domain" description="EF-hand" evidence="11">
    <location>
        <begin position="289"/>
        <end position="324"/>
    </location>
</feature>
<comment type="subcellular location">
    <subcellularLocation>
        <location evidence="1">Cytoplasm</location>
        <location evidence="1">Cytoskeleton</location>
        <location evidence="1">Flagellum axoneme</location>
    </subcellularLocation>
</comment>
<dbReference type="SMART" id="SM00054">
    <property type="entry name" value="EFh"/>
    <property type="match status" value="2"/>
</dbReference>
<reference evidence="12" key="1">
    <citation type="submission" date="2025-08" db="UniProtKB">
        <authorList>
            <consortium name="Ensembl"/>
        </authorList>
    </citation>
    <scope>IDENTIFICATION</scope>
</reference>
<keyword evidence="13" id="KW-1185">Reference proteome</keyword>
<reference evidence="12" key="2">
    <citation type="submission" date="2025-09" db="UniProtKB">
        <authorList>
            <consortium name="Ensembl"/>
        </authorList>
    </citation>
    <scope>IDENTIFICATION</scope>
</reference>
<evidence type="ECO:0000256" key="8">
    <source>
        <dbReference type="ARBA" id="ARBA00023212"/>
    </source>
</evidence>
<dbReference type="CDD" id="cd00051">
    <property type="entry name" value="EFh"/>
    <property type="match status" value="1"/>
</dbReference>
<keyword evidence="6" id="KW-0282">Flagellum</keyword>
<dbReference type="Pfam" id="PF13499">
    <property type="entry name" value="EF-hand_7"/>
    <property type="match status" value="1"/>
</dbReference>